<dbReference type="AlphaFoldDB" id="C8X3V0"/>
<dbReference type="SFLD" id="SFLDG01100">
    <property type="entry name" value="methyltransferase_(Class_D)"/>
    <property type="match status" value="1"/>
</dbReference>
<dbReference type="OrthoDB" id="9782387at2"/>
<dbReference type="InterPro" id="IPR013785">
    <property type="entry name" value="Aldolase_TIM"/>
</dbReference>
<keyword evidence="8" id="KW-1185">Reference proteome</keyword>
<proteinExistence type="predicted"/>
<dbReference type="Pfam" id="PF04055">
    <property type="entry name" value="Radical_SAM"/>
    <property type="match status" value="1"/>
</dbReference>
<dbReference type="CDD" id="cd01335">
    <property type="entry name" value="Radical_SAM"/>
    <property type="match status" value="1"/>
</dbReference>
<dbReference type="Pfam" id="PF23545">
    <property type="entry name" value="Zn_ribbon_HMPTM"/>
    <property type="match status" value="1"/>
</dbReference>
<dbReference type="PROSITE" id="PS51918">
    <property type="entry name" value="RADICAL_SAM"/>
    <property type="match status" value="1"/>
</dbReference>
<reference evidence="8" key="1">
    <citation type="submission" date="2009-09" db="EMBL/GenBank/DDBJ databases">
        <title>The complete chromosome of Desulfohalobium retbaense DSM 5692.</title>
        <authorList>
            <consortium name="US DOE Joint Genome Institute (JGI-PGF)"/>
            <person name="Lucas S."/>
            <person name="Copeland A."/>
            <person name="Lapidus A."/>
            <person name="Glavina del Rio T."/>
            <person name="Dalin E."/>
            <person name="Tice H."/>
            <person name="Bruce D."/>
            <person name="Goodwin L."/>
            <person name="Pitluck S."/>
            <person name="Kyrpides N."/>
            <person name="Mavromatis K."/>
            <person name="Ivanova N."/>
            <person name="Mikhailova N."/>
            <person name="Munk A.C."/>
            <person name="Brettin T."/>
            <person name="Detter J.C."/>
            <person name="Han C."/>
            <person name="Tapia R."/>
            <person name="Larimer F."/>
            <person name="Land M."/>
            <person name="Hauser L."/>
            <person name="Markowitz V."/>
            <person name="Cheng J.-F."/>
            <person name="Hugenholtz P."/>
            <person name="Woyke T."/>
            <person name="Wu D."/>
            <person name="Spring S."/>
            <person name="Klenk H.-P."/>
            <person name="Eisen J.A."/>
        </authorList>
    </citation>
    <scope>NUCLEOTIDE SEQUENCE [LARGE SCALE GENOMIC DNA]</scope>
    <source>
        <strain evidence="8">DSM 5692</strain>
    </source>
</reference>
<dbReference type="RefSeq" id="WP_015752240.1">
    <property type="nucleotide sequence ID" value="NC_013223.1"/>
</dbReference>
<dbReference type="KEGG" id="drt:Dret_1813"/>
<dbReference type="SFLD" id="SFLDS00029">
    <property type="entry name" value="Radical_SAM"/>
    <property type="match status" value="1"/>
</dbReference>
<protein>
    <submittedName>
        <fullName evidence="7">Radical SAM domain protein</fullName>
    </submittedName>
</protein>
<dbReference type="InterPro" id="IPR056488">
    <property type="entry name" value="Zn_ribbon_HMPTM"/>
</dbReference>
<keyword evidence="4" id="KW-0408">Iron</keyword>
<dbReference type="PANTHER" id="PTHR43306">
    <property type="entry name" value="7,8-DIHYDRO-6-HYDROXYMETHYLPTERIN DIMETHYLTRANSFERASE"/>
    <property type="match status" value="1"/>
</dbReference>
<dbReference type="SUPFAM" id="SSF102114">
    <property type="entry name" value="Radical SAM enzymes"/>
    <property type="match status" value="1"/>
</dbReference>
<dbReference type="NCBIfam" id="NF045646">
    <property type="entry name" value="rSAM_Se_TrsS"/>
    <property type="match status" value="1"/>
</dbReference>
<dbReference type="InterPro" id="IPR058240">
    <property type="entry name" value="rSAM_sf"/>
</dbReference>
<evidence type="ECO:0000313" key="7">
    <source>
        <dbReference type="EMBL" id="ACV69097.1"/>
    </source>
</evidence>
<dbReference type="GO" id="GO:0051536">
    <property type="term" value="F:iron-sulfur cluster binding"/>
    <property type="evidence" value="ECO:0007669"/>
    <property type="project" value="UniProtKB-KW"/>
</dbReference>
<dbReference type="InterPro" id="IPR054698">
    <property type="entry name" value="rSAM_Se_TrsS"/>
</dbReference>
<feature type="domain" description="Radical SAM core" evidence="6">
    <location>
        <begin position="86"/>
        <end position="313"/>
    </location>
</feature>
<evidence type="ECO:0000256" key="3">
    <source>
        <dbReference type="ARBA" id="ARBA00022723"/>
    </source>
</evidence>
<name>C8X3V0_DESRD</name>
<dbReference type="SFLD" id="SFLDG01067">
    <property type="entry name" value="SPASM/twitch_domain_containing"/>
    <property type="match status" value="1"/>
</dbReference>
<comment type="cofactor">
    <cofactor evidence="1">
        <name>[4Fe-4S] cluster</name>
        <dbReference type="ChEBI" id="CHEBI:49883"/>
    </cofactor>
</comment>
<evidence type="ECO:0000256" key="1">
    <source>
        <dbReference type="ARBA" id="ARBA00001966"/>
    </source>
</evidence>
<dbReference type="InterPro" id="IPR034474">
    <property type="entry name" value="Methyltransferase_Class_D"/>
</dbReference>
<evidence type="ECO:0000313" key="8">
    <source>
        <dbReference type="Proteomes" id="UP000001052"/>
    </source>
</evidence>
<dbReference type="EMBL" id="CP001734">
    <property type="protein sequence ID" value="ACV69097.1"/>
    <property type="molecule type" value="Genomic_DNA"/>
</dbReference>
<dbReference type="eggNOG" id="COG1964">
    <property type="taxonomic scope" value="Bacteria"/>
</dbReference>
<accession>C8X3V0</accession>
<evidence type="ECO:0000259" key="6">
    <source>
        <dbReference type="PROSITE" id="PS51918"/>
    </source>
</evidence>
<dbReference type="STRING" id="485915.Dret_1813"/>
<keyword evidence="5" id="KW-0411">Iron-sulfur</keyword>
<sequence length="442" mass="48649">MQYRQQTASLCPVCLQRIPAWRVGTDTDMRLEKACPEHGHFATPIWRGLPGFGEWKRDKLPSQPPVCHTQPQAGCPFDCGLCPNHAQHTCTTLLEVTQRCNLGCPICFARSLDSGTDPDLDTLARNMAHIRETAGPCTLQLSGGEPTVRDDLPEIVRLAAAQNFRLVQLNTNGLRFAREPEYARALREAGLEAVFFQFDSVHDADYTTIRGRALWEEKQQALTAMGRAGLGVVLVPTLVPGVNTRAIGAILRFGVQHHPVVRGVHFQPISYFGRYPAPPADTDRLTLPEIMRALEEQTAGLVRTQDFLPPGCEHALCSFHATYAVAASGELQRLGGACCSEGPIQAADGARQTVHLTAQRWRGQQTGSTTGPETNEDDLDRFIARAREASFTVSAMGFQDAWTVDLERLRGCCIHVHASDGRLIPFCAYNLTAANGRPLYRR</sequence>
<dbReference type="Proteomes" id="UP000001052">
    <property type="component" value="Chromosome"/>
</dbReference>
<dbReference type="Gene3D" id="3.20.20.70">
    <property type="entry name" value="Aldolase class I"/>
    <property type="match status" value="1"/>
</dbReference>
<dbReference type="GO" id="GO:0003824">
    <property type="term" value="F:catalytic activity"/>
    <property type="evidence" value="ECO:0007669"/>
    <property type="project" value="InterPro"/>
</dbReference>
<reference evidence="7 8" key="2">
    <citation type="journal article" date="2010" name="Stand. Genomic Sci.">
        <title>Complete genome sequence of Desulfohalobium retbaense type strain (HR(100)).</title>
        <authorList>
            <person name="Spring S."/>
            <person name="Nolan M."/>
            <person name="Lapidus A."/>
            <person name="Glavina Del Rio T."/>
            <person name="Copeland A."/>
            <person name="Tice H."/>
            <person name="Cheng J.F."/>
            <person name="Lucas S."/>
            <person name="Land M."/>
            <person name="Chen F."/>
            <person name="Bruce D."/>
            <person name="Goodwin L."/>
            <person name="Pitluck S."/>
            <person name="Ivanova N."/>
            <person name="Mavromatis K."/>
            <person name="Mikhailova N."/>
            <person name="Pati A."/>
            <person name="Chen A."/>
            <person name="Palaniappan K."/>
            <person name="Hauser L."/>
            <person name="Chang Y.J."/>
            <person name="Jeffries C.D."/>
            <person name="Munk C."/>
            <person name="Kiss H."/>
            <person name="Chain P."/>
            <person name="Han C."/>
            <person name="Brettin T."/>
            <person name="Detter J.C."/>
            <person name="Schuler E."/>
            <person name="Goker M."/>
            <person name="Rohde M."/>
            <person name="Bristow J."/>
            <person name="Eisen J.A."/>
            <person name="Markowitz V."/>
            <person name="Hugenholtz P."/>
            <person name="Kyrpides N.C."/>
            <person name="Klenk H.P."/>
        </authorList>
    </citation>
    <scope>NUCLEOTIDE SEQUENCE [LARGE SCALE GENOMIC DNA]</scope>
    <source>
        <strain evidence="7 8">DSM 5692</strain>
    </source>
</reference>
<gene>
    <name evidence="7" type="ordered locus">Dret_1813</name>
</gene>
<keyword evidence="2" id="KW-0949">S-adenosyl-L-methionine</keyword>
<dbReference type="PANTHER" id="PTHR43306:SF1">
    <property type="entry name" value="7,8-DIHYDRO-6-HYDROXYMETHYLPTERIN DIMETHYLTRANSFERASE"/>
    <property type="match status" value="1"/>
</dbReference>
<evidence type="ECO:0000256" key="4">
    <source>
        <dbReference type="ARBA" id="ARBA00023004"/>
    </source>
</evidence>
<dbReference type="HOGENOM" id="CLU_023791_0_0_7"/>
<dbReference type="InterPro" id="IPR007197">
    <property type="entry name" value="rSAM"/>
</dbReference>
<evidence type="ECO:0000256" key="5">
    <source>
        <dbReference type="ARBA" id="ARBA00023014"/>
    </source>
</evidence>
<dbReference type="GO" id="GO:0046872">
    <property type="term" value="F:metal ion binding"/>
    <property type="evidence" value="ECO:0007669"/>
    <property type="project" value="UniProtKB-KW"/>
</dbReference>
<keyword evidence="3" id="KW-0479">Metal-binding</keyword>
<organism evidence="7 8">
    <name type="scientific">Desulfohalobium retbaense (strain ATCC 49708 / DSM 5692 / JCM 16813 / HR100)</name>
    <dbReference type="NCBI Taxonomy" id="485915"/>
    <lineage>
        <taxon>Bacteria</taxon>
        <taxon>Pseudomonadati</taxon>
        <taxon>Thermodesulfobacteriota</taxon>
        <taxon>Desulfovibrionia</taxon>
        <taxon>Desulfovibrionales</taxon>
        <taxon>Desulfohalobiaceae</taxon>
        <taxon>Desulfohalobium</taxon>
    </lineage>
</organism>
<evidence type="ECO:0000256" key="2">
    <source>
        <dbReference type="ARBA" id="ARBA00022691"/>
    </source>
</evidence>